<dbReference type="Gene3D" id="1.20.120.450">
    <property type="entry name" value="dinb family like domain"/>
    <property type="match status" value="1"/>
</dbReference>
<keyword evidence="2" id="KW-1185">Reference proteome</keyword>
<name>A0ABX1R9J3_9PSEU</name>
<dbReference type="Proteomes" id="UP001296706">
    <property type="component" value="Unassembled WGS sequence"/>
</dbReference>
<dbReference type="InterPro" id="IPR007061">
    <property type="entry name" value="MST-like"/>
</dbReference>
<reference evidence="1 2" key="1">
    <citation type="submission" date="2020-04" db="EMBL/GenBank/DDBJ databases">
        <authorList>
            <person name="Klaysubun C."/>
            <person name="Duangmal K."/>
            <person name="Lipun K."/>
        </authorList>
    </citation>
    <scope>NUCLEOTIDE SEQUENCE [LARGE SCALE GENOMIC DNA]</scope>
    <source>
        <strain evidence="1 2">JCM 11839</strain>
    </source>
</reference>
<accession>A0ABX1R9J3</accession>
<dbReference type="EMBL" id="JAAXKY010000017">
    <property type="protein sequence ID" value="NMH77055.1"/>
    <property type="molecule type" value="Genomic_DNA"/>
</dbReference>
<evidence type="ECO:0000313" key="2">
    <source>
        <dbReference type="Proteomes" id="UP001296706"/>
    </source>
</evidence>
<dbReference type="InterPro" id="IPR034660">
    <property type="entry name" value="DinB/YfiT-like"/>
</dbReference>
<proteinExistence type="predicted"/>
<dbReference type="SUPFAM" id="SSF109854">
    <property type="entry name" value="DinB/YfiT-like putative metalloenzymes"/>
    <property type="match status" value="1"/>
</dbReference>
<gene>
    <name evidence="1" type="ORF">HF577_08085</name>
</gene>
<organism evidence="1 2">
    <name type="scientific">Pseudonocardia xinjiangensis</name>
    <dbReference type="NCBI Taxonomy" id="75289"/>
    <lineage>
        <taxon>Bacteria</taxon>
        <taxon>Bacillati</taxon>
        <taxon>Actinomycetota</taxon>
        <taxon>Actinomycetes</taxon>
        <taxon>Pseudonocardiales</taxon>
        <taxon>Pseudonocardiaceae</taxon>
        <taxon>Pseudonocardia</taxon>
    </lineage>
</organism>
<evidence type="ECO:0000313" key="1">
    <source>
        <dbReference type="EMBL" id="NMH77055.1"/>
    </source>
</evidence>
<sequence length="162" mass="17436">MDGLSGASQPAFGVGGEAATLVEFLGYKREAIIRKALDLPDDAAHRAGVPSGTSLTWLIKHLTASERLWFGGATIDEWEAASQLDADEAMSDLVAGYQRAAQESDAIIAAWAADLDQVIETPDNARPRCTARWIVQHMITETARHAGHADILREQIDGTVGR</sequence>
<dbReference type="RefSeq" id="WP_169395127.1">
    <property type="nucleotide sequence ID" value="NZ_BAAAJH010000002.1"/>
</dbReference>
<dbReference type="Pfam" id="PF04978">
    <property type="entry name" value="MST"/>
    <property type="match status" value="1"/>
</dbReference>
<comment type="caution">
    <text evidence="1">The sequence shown here is derived from an EMBL/GenBank/DDBJ whole genome shotgun (WGS) entry which is preliminary data.</text>
</comment>
<protein>
    <submittedName>
        <fullName evidence="1">DUF664 domain-containing protein</fullName>
    </submittedName>
</protein>